<accession>A0AAX6MSI1</accession>
<proteinExistence type="predicted"/>
<keyword evidence="1" id="KW-0472">Membrane</keyword>
<evidence type="ECO:0000313" key="3">
    <source>
        <dbReference type="Proteomes" id="UP001369815"/>
    </source>
</evidence>
<evidence type="ECO:0000313" key="2">
    <source>
        <dbReference type="EMBL" id="KAK6955357.1"/>
    </source>
</evidence>
<dbReference type="AlphaFoldDB" id="A0AAX6MSI1"/>
<protein>
    <submittedName>
        <fullName evidence="2">Uncharacterized protein</fullName>
    </submittedName>
</protein>
<keyword evidence="1" id="KW-0812">Transmembrane</keyword>
<keyword evidence="1" id="KW-1133">Transmembrane helix</keyword>
<keyword evidence="3" id="KW-1185">Reference proteome</keyword>
<name>A0AAX6MSI1_9PEZI</name>
<feature type="transmembrane region" description="Helical" evidence="1">
    <location>
        <begin position="193"/>
        <end position="219"/>
    </location>
</feature>
<sequence>MSQHVETVRIPSSYRENFQLYLDQHRKIAREAAADAVVEHYKNLRRRFPQHPYSHTGKPFRPFIPVVPYDTPSLSPAERAALVGKFADHFFYEWHAQLCRTPRPLAPRAVRPPLLPVQEPYARIRRTVRAAEEKWMQAKAYARSWRDWAVDTRDRARKEYAHAAFMAERKYWLALTAYRQSPWPNTLRQLRNLLFGLLLLILLVWLGWAKMLAAVNALVRGASEPFFEESPGYMVWSVTPPRCDCGC</sequence>
<comment type="caution">
    <text evidence="2">The sequence shown here is derived from an EMBL/GenBank/DDBJ whole genome shotgun (WGS) entry which is preliminary data.</text>
</comment>
<evidence type="ECO:0000256" key="1">
    <source>
        <dbReference type="SAM" id="Phobius"/>
    </source>
</evidence>
<gene>
    <name evidence="2" type="ORF">Daesc_002992</name>
</gene>
<reference evidence="2 3" key="1">
    <citation type="journal article" date="2024" name="Front Chem Biol">
        <title>Unveiling the potential of Daldinia eschscholtzii MFLUCC 19-0629 through bioactivity and bioinformatics studies for enhanced sustainable agriculture production.</title>
        <authorList>
            <person name="Brooks S."/>
            <person name="Weaver J.A."/>
            <person name="Klomchit A."/>
            <person name="Alharthi S.A."/>
            <person name="Onlamun T."/>
            <person name="Nurani R."/>
            <person name="Vong T.K."/>
            <person name="Alberti F."/>
            <person name="Greco C."/>
        </authorList>
    </citation>
    <scope>NUCLEOTIDE SEQUENCE [LARGE SCALE GENOMIC DNA]</scope>
    <source>
        <strain evidence="2">MFLUCC 19-0629</strain>
    </source>
</reference>
<dbReference type="EMBL" id="JBANMG010000003">
    <property type="protein sequence ID" value="KAK6955357.1"/>
    <property type="molecule type" value="Genomic_DNA"/>
</dbReference>
<organism evidence="2 3">
    <name type="scientific">Daldinia eschscholtzii</name>
    <dbReference type="NCBI Taxonomy" id="292717"/>
    <lineage>
        <taxon>Eukaryota</taxon>
        <taxon>Fungi</taxon>
        <taxon>Dikarya</taxon>
        <taxon>Ascomycota</taxon>
        <taxon>Pezizomycotina</taxon>
        <taxon>Sordariomycetes</taxon>
        <taxon>Xylariomycetidae</taxon>
        <taxon>Xylariales</taxon>
        <taxon>Hypoxylaceae</taxon>
        <taxon>Daldinia</taxon>
    </lineage>
</organism>
<dbReference type="Proteomes" id="UP001369815">
    <property type="component" value="Unassembled WGS sequence"/>
</dbReference>